<gene>
    <name evidence="5" type="ordered locus">Gura_1125</name>
</gene>
<evidence type="ECO:0000259" key="4">
    <source>
        <dbReference type="PROSITE" id="PS51379"/>
    </source>
</evidence>
<name>A5GAQ8_GEOUR</name>
<keyword evidence="1" id="KW-0479">Metal-binding</keyword>
<proteinExistence type="predicted"/>
<evidence type="ECO:0000256" key="3">
    <source>
        <dbReference type="ARBA" id="ARBA00023014"/>
    </source>
</evidence>
<sequence length="327" mass="36675">MAKDFLANESFQSFLEELTQFGAIHGPTLTEDGVPAFTTIASSSDLRLDYRRTLIPPKKYLFPPRTPLLNFAPGCGYSRPVVATGEIILFGLHPCDLAAISYLDRVFTQDRPDPLYRARRNALTLIGLSCEADEFCFCGEMGTDVPVNFDIYLEKVEGGFCLRQGSPRGKTISSGLSSLSEGPETAAPLQTRMAKVADRIRKAAERQETFPKSPLWDDFADRCLSCGACSLCCPTCYCLDIREYGDLDGRTAQRIQEWDNCLFKSHGEIAGGYNFRKTRQERFRYRFIHKYLGFGPLRGVVSCVGCGRCREVCPVKIDLQELFQQED</sequence>
<dbReference type="Gene3D" id="1.10.1060.10">
    <property type="entry name" value="Alpha-helical ferredoxin"/>
    <property type="match status" value="1"/>
</dbReference>
<dbReference type="PANTHER" id="PTHR40447">
    <property type="entry name" value="ANAEROBIC SULFITE REDUCTASE SUBUNIT A"/>
    <property type="match status" value="1"/>
</dbReference>
<dbReference type="RefSeq" id="WP_011938052.1">
    <property type="nucleotide sequence ID" value="NC_009483.1"/>
</dbReference>
<evidence type="ECO:0000313" key="6">
    <source>
        <dbReference type="Proteomes" id="UP000006695"/>
    </source>
</evidence>
<evidence type="ECO:0000256" key="1">
    <source>
        <dbReference type="ARBA" id="ARBA00022723"/>
    </source>
</evidence>
<dbReference type="Proteomes" id="UP000006695">
    <property type="component" value="Chromosome"/>
</dbReference>
<feature type="domain" description="4Fe-4S ferredoxin-type" evidence="4">
    <location>
        <begin position="212"/>
        <end position="244"/>
    </location>
</feature>
<dbReference type="Pfam" id="PF17179">
    <property type="entry name" value="Fer4_22"/>
    <property type="match status" value="1"/>
</dbReference>
<dbReference type="GO" id="GO:0046872">
    <property type="term" value="F:metal ion binding"/>
    <property type="evidence" value="ECO:0007669"/>
    <property type="project" value="UniProtKB-KW"/>
</dbReference>
<feature type="domain" description="4Fe-4S ferredoxin-type" evidence="4">
    <location>
        <begin position="294"/>
        <end position="322"/>
    </location>
</feature>
<dbReference type="InterPro" id="IPR017896">
    <property type="entry name" value="4Fe4S_Fe-S-bd"/>
</dbReference>
<keyword evidence="2" id="KW-0408">Iron</keyword>
<dbReference type="AlphaFoldDB" id="A5GAQ8"/>
<keyword evidence="3" id="KW-0411">Iron-sulfur</keyword>
<evidence type="ECO:0000256" key="2">
    <source>
        <dbReference type="ARBA" id="ARBA00023004"/>
    </source>
</evidence>
<accession>A5GAQ8</accession>
<reference evidence="5 6" key="1">
    <citation type="submission" date="2007-05" db="EMBL/GenBank/DDBJ databases">
        <title>Complete sequence of Geobacter uraniireducens Rf4.</title>
        <authorList>
            <consortium name="US DOE Joint Genome Institute"/>
            <person name="Copeland A."/>
            <person name="Lucas S."/>
            <person name="Lapidus A."/>
            <person name="Barry K."/>
            <person name="Detter J.C."/>
            <person name="Glavina del Rio T."/>
            <person name="Hammon N."/>
            <person name="Israni S."/>
            <person name="Dalin E."/>
            <person name="Tice H."/>
            <person name="Pitluck S."/>
            <person name="Chertkov O."/>
            <person name="Brettin T."/>
            <person name="Bruce D."/>
            <person name="Han C."/>
            <person name="Schmutz J."/>
            <person name="Larimer F."/>
            <person name="Land M."/>
            <person name="Hauser L."/>
            <person name="Kyrpides N."/>
            <person name="Mikhailova N."/>
            <person name="Shelobolina E."/>
            <person name="Aklujkar M."/>
            <person name="Lovley D."/>
            <person name="Richardson P."/>
        </authorList>
    </citation>
    <scope>NUCLEOTIDE SEQUENCE [LARGE SCALE GENOMIC DNA]</scope>
    <source>
        <strain evidence="5 6">Rf4</strain>
    </source>
</reference>
<protein>
    <submittedName>
        <fullName evidence="5">4Fe-4S ferredoxin, iron-sulfur binding domain protein</fullName>
    </submittedName>
</protein>
<dbReference type="PROSITE" id="PS00198">
    <property type="entry name" value="4FE4S_FER_1"/>
    <property type="match status" value="1"/>
</dbReference>
<dbReference type="PROSITE" id="PS51379">
    <property type="entry name" value="4FE4S_FER_2"/>
    <property type="match status" value="2"/>
</dbReference>
<organism evidence="5 6">
    <name type="scientific">Geotalea uraniireducens (strain Rf4)</name>
    <name type="common">Geobacter uraniireducens</name>
    <dbReference type="NCBI Taxonomy" id="351605"/>
    <lineage>
        <taxon>Bacteria</taxon>
        <taxon>Pseudomonadati</taxon>
        <taxon>Thermodesulfobacteriota</taxon>
        <taxon>Desulfuromonadia</taxon>
        <taxon>Geobacterales</taxon>
        <taxon>Geobacteraceae</taxon>
        <taxon>Geotalea</taxon>
    </lineage>
</organism>
<dbReference type="PANTHER" id="PTHR40447:SF1">
    <property type="entry name" value="ANAEROBIC SULFITE REDUCTASE SUBUNIT A"/>
    <property type="match status" value="1"/>
</dbReference>
<dbReference type="InterPro" id="IPR009051">
    <property type="entry name" value="Helical_ferredxn"/>
</dbReference>
<dbReference type="HOGENOM" id="CLU_046702_0_0_7"/>
<dbReference type="InterPro" id="IPR017900">
    <property type="entry name" value="4Fe4S_Fe_S_CS"/>
</dbReference>
<dbReference type="GO" id="GO:0051536">
    <property type="term" value="F:iron-sulfur cluster binding"/>
    <property type="evidence" value="ECO:0007669"/>
    <property type="project" value="UniProtKB-KW"/>
</dbReference>
<dbReference type="STRING" id="351605.Gura_1125"/>
<keyword evidence="6" id="KW-1185">Reference proteome</keyword>
<dbReference type="EMBL" id="CP000698">
    <property type="protein sequence ID" value="ABQ25330.1"/>
    <property type="molecule type" value="Genomic_DNA"/>
</dbReference>
<evidence type="ECO:0000313" key="5">
    <source>
        <dbReference type="EMBL" id="ABQ25330.1"/>
    </source>
</evidence>
<dbReference type="KEGG" id="gur:Gura_1125"/>
<dbReference type="SUPFAM" id="SSF46548">
    <property type="entry name" value="alpha-helical ferredoxin"/>
    <property type="match status" value="1"/>
</dbReference>
<dbReference type="OrthoDB" id="9795302at2"/>